<evidence type="ECO:0000313" key="1">
    <source>
        <dbReference type="EMBL" id="KAJ8939534.1"/>
    </source>
</evidence>
<sequence>MNYNLFTVLKITSLEERTLNGALVLKDKTQFIWPQIDEDDSSILSRANRSARDSTDLEITLAPMQIRTFIATVQTTNK</sequence>
<dbReference type="Gene3D" id="2.60.40.1360">
    <property type="match status" value="1"/>
</dbReference>
<reference evidence="1" key="1">
    <citation type="journal article" date="2023" name="Insect Mol. Biol.">
        <title>Genome sequencing provides insights into the evolution of gene families encoding plant cell wall-degrading enzymes in longhorned beetles.</title>
        <authorList>
            <person name="Shin N.R."/>
            <person name="Okamura Y."/>
            <person name="Kirsch R."/>
            <person name="Pauchet Y."/>
        </authorList>
    </citation>
    <scope>NUCLEOTIDE SEQUENCE</scope>
    <source>
        <strain evidence="1">RBIC_L_NR</strain>
    </source>
</reference>
<name>A0AAV8XLU0_9CUCU</name>
<gene>
    <name evidence="1" type="ORF">NQ314_011101</name>
</gene>
<dbReference type="AlphaFoldDB" id="A0AAV8XLU0"/>
<keyword evidence="2" id="KW-1185">Reference proteome</keyword>
<proteinExistence type="predicted"/>
<dbReference type="EMBL" id="JANEYF010003072">
    <property type="protein sequence ID" value="KAJ8939534.1"/>
    <property type="molecule type" value="Genomic_DNA"/>
</dbReference>
<dbReference type="SUPFAM" id="SSF74650">
    <property type="entry name" value="Galactose mutarotase-like"/>
    <property type="match status" value="1"/>
</dbReference>
<organism evidence="1 2">
    <name type="scientific">Rhamnusium bicolor</name>
    <dbReference type="NCBI Taxonomy" id="1586634"/>
    <lineage>
        <taxon>Eukaryota</taxon>
        <taxon>Metazoa</taxon>
        <taxon>Ecdysozoa</taxon>
        <taxon>Arthropoda</taxon>
        <taxon>Hexapoda</taxon>
        <taxon>Insecta</taxon>
        <taxon>Pterygota</taxon>
        <taxon>Neoptera</taxon>
        <taxon>Endopterygota</taxon>
        <taxon>Coleoptera</taxon>
        <taxon>Polyphaga</taxon>
        <taxon>Cucujiformia</taxon>
        <taxon>Chrysomeloidea</taxon>
        <taxon>Cerambycidae</taxon>
        <taxon>Lepturinae</taxon>
        <taxon>Rhagiini</taxon>
        <taxon>Rhamnusium</taxon>
    </lineage>
</organism>
<dbReference type="GO" id="GO:0030246">
    <property type="term" value="F:carbohydrate binding"/>
    <property type="evidence" value="ECO:0007669"/>
    <property type="project" value="InterPro"/>
</dbReference>
<dbReference type="GO" id="GO:0003824">
    <property type="term" value="F:catalytic activity"/>
    <property type="evidence" value="ECO:0007669"/>
    <property type="project" value="InterPro"/>
</dbReference>
<dbReference type="InterPro" id="IPR011013">
    <property type="entry name" value="Gal_mutarotase_sf_dom"/>
</dbReference>
<dbReference type="GO" id="GO:0005975">
    <property type="term" value="P:carbohydrate metabolic process"/>
    <property type="evidence" value="ECO:0007669"/>
    <property type="project" value="InterPro"/>
</dbReference>
<dbReference type="Proteomes" id="UP001162156">
    <property type="component" value="Unassembled WGS sequence"/>
</dbReference>
<protein>
    <submittedName>
        <fullName evidence="1">Uncharacterized protein</fullName>
    </submittedName>
</protein>
<accession>A0AAV8XLU0</accession>
<comment type="caution">
    <text evidence="1">The sequence shown here is derived from an EMBL/GenBank/DDBJ whole genome shotgun (WGS) entry which is preliminary data.</text>
</comment>
<evidence type="ECO:0000313" key="2">
    <source>
        <dbReference type="Proteomes" id="UP001162156"/>
    </source>
</evidence>